<proteinExistence type="predicted"/>
<keyword evidence="1" id="KW-0812">Transmembrane</keyword>
<dbReference type="EMBL" id="CM004483">
    <property type="protein sequence ID" value="OCT60625.1"/>
    <property type="molecule type" value="Genomic_DNA"/>
</dbReference>
<keyword evidence="1" id="KW-1133">Transmembrane helix</keyword>
<reference evidence="3" key="1">
    <citation type="journal article" date="2016" name="Nature">
        <title>Genome evolution in the allotetraploid frog Xenopus laevis.</title>
        <authorList>
            <person name="Session A.M."/>
            <person name="Uno Y."/>
            <person name="Kwon T."/>
            <person name="Chapman J.A."/>
            <person name="Toyoda A."/>
            <person name="Takahashi S."/>
            <person name="Fukui A."/>
            <person name="Hikosaka A."/>
            <person name="Suzuki A."/>
            <person name="Kondo M."/>
            <person name="van Heeringen S.J."/>
            <person name="Quigley I."/>
            <person name="Heinz S."/>
            <person name="Ogino H."/>
            <person name="Ochi H."/>
            <person name="Hellsten U."/>
            <person name="Lyons J.B."/>
            <person name="Simakov O."/>
            <person name="Putnam N."/>
            <person name="Stites J."/>
            <person name="Kuroki Y."/>
            <person name="Tanaka T."/>
            <person name="Michiue T."/>
            <person name="Watanabe M."/>
            <person name="Bogdanovic O."/>
            <person name="Lister R."/>
            <person name="Georgiou G."/>
            <person name="Paranjpe S.S."/>
            <person name="van Kruijsbergen I."/>
            <person name="Shu S."/>
            <person name="Carlson J."/>
            <person name="Kinoshita T."/>
            <person name="Ohta Y."/>
            <person name="Mawaribuchi S."/>
            <person name="Jenkins J."/>
            <person name="Grimwood J."/>
            <person name="Schmutz J."/>
            <person name="Mitros T."/>
            <person name="Mozaffari S.V."/>
            <person name="Suzuki Y."/>
            <person name="Haramoto Y."/>
            <person name="Yamamoto T.S."/>
            <person name="Takagi C."/>
            <person name="Heald R."/>
            <person name="Miller K."/>
            <person name="Haudenschild C."/>
            <person name="Kitzman J."/>
            <person name="Nakayama T."/>
            <person name="Izutsu Y."/>
            <person name="Robert J."/>
            <person name="Fortriede J."/>
            <person name="Burns K."/>
            <person name="Lotay V."/>
            <person name="Karimi K."/>
            <person name="Yasuoka Y."/>
            <person name="Dichmann D.S."/>
            <person name="Flajnik M.F."/>
            <person name="Houston D.W."/>
            <person name="Shendure J."/>
            <person name="DuPasquier L."/>
            <person name="Vize P.D."/>
            <person name="Zorn A.M."/>
            <person name="Ito M."/>
            <person name="Marcotte E.M."/>
            <person name="Wallingford J.B."/>
            <person name="Ito Y."/>
            <person name="Asashima M."/>
            <person name="Ueno N."/>
            <person name="Matsuda Y."/>
            <person name="Veenstra G.J."/>
            <person name="Fujiyama A."/>
            <person name="Harland R.M."/>
            <person name="Taira M."/>
            <person name="Rokhsar D.S."/>
        </authorList>
    </citation>
    <scope>NUCLEOTIDE SEQUENCE [LARGE SCALE GENOMIC DNA]</scope>
    <source>
        <strain evidence="3">J</strain>
    </source>
</reference>
<name>A0A974BTK6_XENLA</name>
<dbReference type="AlphaFoldDB" id="A0A974BTK6"/>
<sequence length="73" mass="8297">MGLSQHLENPIGQGLHQLIISPYYELIIGLIWPPSILNWLYRHLANLKVARAGQLCSLPVCPIGRYTVWPLFC</sequence>
<keyword evidence="1" id="KW-0472">Membrane</keyword>
<evidence type="ECO:0000256" key="1">
    <source>
        <dbReference type="SAM" id="Phobius"/>
    </source>
</evidence>
<evidence type="ECO:0000313" key="2">
    <source>
        <dbReference type="EMBL" id="OCT60625.1"/>
    </source>
</evidence>
<protein>
    <submittedName>
        <fullName evidence="2">Uncharacterized protein</fullName>
    </submittedName>
</protein>
<accession>A0A974BTK6</accession>
<evidence type="ECO:0000313" key="3">
    <source>
        <dbReference type="Proteomes" id="UP000694892"/>
    </source>
</evidence>
<gene>
    <name evidence="2" type="ORF">XELAEV_18046652mg</name>
</gene>
<organism evidence="2 3">
    <name type="scientific">Xenopus laevis</name>
    <name type="common">African clawed frog</name>
    <dbReference type="NCBI Taxonomy" id="8355"/>
    <lineage>
        <taxon>Eukaryota</taxon>
        <taxon>Metazoa</taxon>
        <taxon>Chordata</taxon>
        <taxon>Craniata</taxon>
        <taxon>Vertebrata</taxon>
        <taxon>Euteleostomi</taxon>
        <taxon>Amphibia</taxon>
        <taxon>Batrachia</taxon>
        <taxon>Anura</taxon>
        <taxon>Pipoidea</taxon>
        <taxon>Pipidae</taxon>
        <taxon>Xenopodinae</taxon>
        <taxon>Xenopus</taxon>
        <taxon>Xenopus</taxon>
    </lineage>
</organism>
<dbReference type="Proteomes" id="UP000694892">
    <property type="component" value="Chromosome 9_10S"/>
</dbReference>
<feature type="transmembrane region" description="Helical" evidence="1">
    <location>
        <begin position="20"/>
        <end position="41"/>
    </location>
</feature>